<organism evidence="2 3">
    <name type="scientific">Roseicella aquatilis</name>
    <dbReference type="NCBI Taxonomy" id="2527868"/>
    <lineage>
        <taxon>Bacteria</taxon>
        <taxon>Pseudomonadati</taxon>
        <taxon>Pseudomonadota</taxon>
        <taxon>Alphaproteobacteria</taxon>
        <taxon>Acetobacterales</taxon>
        <taxon>Roseomonadaceae</taxon>
        <taxon>Roseicella</taxon>
    </lineage>
</organism>
<dbReference type="RefSeq" id="WP_132296016.1">
    <property type="nucleotide sequence ID" value="NZ_SKBM01000036.1"/>
</dbReference>
<dbReference type="SUPFAM" id="SSF46785">
    <property type="entry name" value="Winged helix' DNA-binding domain"/>
    <property type="match status" value="1"/>
</dbReference>
<dbReference type="EMBL" id="SKBM01000036">
    <property type="protein sequence ID" value="TCZ53895.1"/>
    <property type="molecule type" value="Genomic_DNA"/>
</dbReference>
<dbReference type="Gene3D" id="1.10.10.10">
    <property type="entry name" value="Winged helix-like DNA-binding domain superfamily/Winged helix DNA-binding domain"/>
    <property type="match status" value="1"/>
</dbReference>
<name>A0A4R4D3S1_9PROT</name>
<dbReference type="OrthoDB" id="7283639at2"/>
<comment type="caution">
    <text evidence="2">The sequence shown here is derived from an EMBL/GenBank/DDBJ whole genome shotgun (WGS) entry which is preliminary data.</text>
</comment>
<dbReference type="Pfam" id="PF11972">
    <property type="entry name" value="HTH_13"/>
    <property type="match status" value="1"/>
</dbReference>
<proteinExistence type="predicted"/>
<dbReference type="InterPro" id="IPR021068">
    <property type="entry name" value="HTH_DNA-bd"/>
</dbReference>
<evidence type="ECO:0000259" key="1">
    <source>
        <dbReference type="Pfam" id="PF11972"/>
    </source>
</evidence>
<protein>
    <recommendedName>
        <fullName evidence="1">HTH DNA binding domain-containing protein</fullName>
    </recommendedName>
</protein>
<gene>
    <name evidence="2" type="ORF">EXY23_24110</name>
</gene>
<dbReference type="Proteomes" id="UP000295023">
    <property type="component" value="Unassembled WGS sequence"/>
</dbReference>
<evidence type="ECO:0000313" key="2">
    <source>
        <dbReference type="EMBL" id="TCZ53895.1"/>
    </source>
</evidence>
<feature type="domain" description="HTH DNA binding" evidence="1">
    <location>
        <begin position="261"/>
        <end position="315"/>
    </location>
</feature>
<dbReference type="InterPro" id="IPR036388">
    <property type="entry name" value="WH-like_DNA-bd_sf"/>
</dbReference>
<reference evidence="2 3" key="1">
    <citation type="submission" date="2019-03" db="EMBL/GenBank/DDBJ databases">
        <title>Paracraurococcus aquatilis NE82 genome sequence.</title>
        <authorList>
            <person name="Zhao Y."/>
            <person name="Du Z."/>
        </authorList>
    </citation>
    <scope>NUCLEOTIDE SEQUENCE [LARGE SCALE GENOMIC DNA]</scope>
    <source>
        <strain evidence="2 3">NE82</strain>
    </source>
</reference>
<evidence type="ECO:0000313" key="3">
    <source>
        <dbReference type="Proteomes" id="UP000295023"/>
    </source>
</evidence>
<keyword evidence="3" id="KW-1185">Reference proteome</keyword>
<sequence length="317" mass="32594">MREGLAARLAFREAAGWLAHAGAWVHPLDLALRDLGLTGSYAAAALSGRLRAALPASLGAEAVRGWTPEDPDSLPEDLAVGTALALARALRRLATAASWRPLAAAETLAAALRPLGGGPPESGALHAWRTAWRAEAASAPPLLAALAAAGRWEGLEGTGGTGAAGSQSERRLRAGFVAAATLAAAGRLRATPLPFWAALPARPAHRWREPPHLGADPVRLMSTLCAITAAARAGLAELDRLLAAAAAGARLTAGLDRRARLPAALDAALRVPALTPKALARRLGVVPQTATDLLRQLAEAGVVREATGRRSFRAFAA</sequence>
<dbReference type="AlphaFoldDB" id="A0A4R4D3S1"/>
<dbReference type="InterPro" id="IPR036390">
    <property type="entry name" value="WH_DNA-bd_sf"/>
</dbReference>
<accession>A0A4R4D3S1</accession>